<dbReference type="OrthoDB" id="2581980at2759"/>
<organism evidence="2 3">
    <name type="scientific">Cutaneotrichosporon oleaginosum</name>
    <dbReference type="NCBI Taxonomy" id="879819"/>
    <lineage>
        <taxon>Eukaryota</taxon>
        <taxon>Fungi</taxon>
        <taxon>Dikarya</taxon>
        <taxon>Basidiomycota</taxon>
        <taxon>Agaricomycotina</taxon>
        <taxon>Tremellomycetes</taxon>
        <taxon>Trichosporonales</taxon>
        <taxon>Trichosporonaceae</taxon>
        <taxon>Cutaneotrichosporon</taxon>
    </lineage>
</organism>
<evidence type="ECO:0000313" key="2">
    <source>
        <dbReference type="EMBL" id="KLT43551.1"/>
    </source>
</evidence>
<dbReference type="EMBL" id="KQ087194">
    <property type="protein sequence ID" value="KLT43551.1"/>
    <property type="molecule type" value="Genomic_DNA"/>
</dbReference>
<dbReference type="Proteomes" id="UP000053611">
    <property type="component" value="Unassembled WGS sequence"/>
</dbReference>
<proteinExistence type="predicted"/>
<gene>
    <name evidence="2" type="ORF">CC85DRAFT_284474</name>
</gene>
<dbReference type="Gene3D" id="3.30.559.10">
    <property type="entry name" value="Chloramphenicol acetyltransferase-like domain"/>
    <property type="match status" value="1"/>
</dbReference>
<keyword evidence="3" id="KW-1185">Reference proteome</keyword>
<evidence type="ECO:0008006" key="4">
    <source>
        <dbReference type="Google" id="ProtNLM"/>
    </source>
</evidence>
<dbReference type="RefSeq" id="XP_018280042.1">
    <property type="nucleotide sequence ID" value="XM_018422758.1"/>
</dbReference>
<accession>A0A0J0XR10</accession>
<evidence type="ECO:0000256" key="1">
    <source>
        <dbReference type="SAM" id="MobiDB-lite"/>
    </source>
</evidence>
<name>A0A0J0XR10_9TREE</name>
<evidence type="ECO:0000313" key="3">
    <source>
        <dbReference type="Proteomes" id="UP000053611"/>
    </source>
</evidence>
<reference evidence="2 3" key="1">
    <citation type="submission" date="2015-03" db="EMBL/GenBank/DDBJ databases">
        <title>Genomics and transcriptomics of the oil-accumulating basidiomycete yeast T. oleaginosus allow insights into substrate utilization and the diverse evolutionary trajectories of mating systems in fungi.</title>
        <authorList>
            <consortium name="DOE Joint Genome Institute"/>
            <person name="Kourist R."/>
            <person name="Kracht O."/>
            <person name="Bracharz F."/>
            <person name="Lipzen A."/>
            <person name="Nolan M."/>
            <person name="Ohm R."/>
            <person name="Grigoriev I."/>
            <person name="Sun S."/>
            <person name="Heitman J."/>
            <person name="Bruck T."/>
            <person name="Nowrousian M."/>
        </authorList>
    </citation>
    <scope>NUCLEOTIDE SEQUENCE [LARGE SCALE GENOMIC DNA]</scope>
    <source>
        <strain evidence="2 3">IBC0246</strain>
    </source>
</reference>
<dbReference type="AlphaFoldDB" id="A0A0J0XR10"/>
<feature type="region of interest" description="Disordered" evidence="1">
    <location>
        <begin position="448"/>
        <end position="488"/>
    </location>
</feature>
<dbReference type="InterPro" id="IPR023213">
    <property type="entry name" value="CAT-like_dom_sf"/>
</dbReference>
<sequence length="488" mass="53450">MTITEGFITPVPNANPNALGKQEVPIAPISCWNIGFVTSVIAFPSSLDEERLKKAFATAASFWPVVCGRFVKSSTPGFPEFAISLTESPIPFSTQTTTDEYPFPNKNVIQESLGSYAPPLKDDFFVPGADSAQLAVRLSTLANGNSVLGVNWGHVLGDAATFSRFLEDVSLFYNMGRFADLGDDMPTFAPHVTIPPANEKTLKEFHLDLLEPVSVEQAFKGYADGTTSGQFFTVRLTRKEIAHITASRTAGEHCSDGDMLSGWWIGVLERAGRRVDRAVQTINYRSWHQGDRAFPRNLPTLVANVAQMREIPIPPPTQGQKPTIRARAVARAIRGGMQELKNDRDIMLKWLGNAAFEIGRASHEGKTFCLVPRPGGVVINSNMRYDWAIKFGQPGANYHTDVCLNNFLRVFLANAAPGQEAAPAGERDVELAFRVEWGPAAEAVQKVIDEDRGRWATSEPAPEDESAAEAPIRTFSMNSVPARSPWGE</sequence>
<dbReference type="GeneID" id="28983361"/>
<protein>
    <recommendedName>
        <fullName evidence="4">Transferase family protein</fullName>
    </recommendedName>
</protein>